<dbReference type="Proteomes" id="UP000247409">
    <property type="component" value="Unassembled WGS sequence"/>
</dbReference>
<accession>A0A2V3J317</accession>
<comment type="subcellular location">
    <subcellularLocation>
        <location evidence="1">Membrane</location>
        <topology evidence="1">Multi-pass membrane protein</topology>
    </subcellularLocation>
</comment>
<evidence type="ECO:0000313" key="10">
    <source>
        <dbReference type="Proteomes" id="UP000247409"/>
    </source>
</evidence>
<feature type="transmembrane region" description="Helical" evidence="6">
    <location>
        <begin position="155"/>
        <end position="185"/>
    </location>
</feature>
<gene>
    <name evidence="9" type="ORF">BWQ96_01397</name>
</gene>
<name>A0A2V3J317_9FLOR</name>
<keyword evidence="4 6" id="KW-0472">Membrane</keyword>
<sequence>MLSALSLALVALCWQLVYIQCKKLLGYLLSREEARQFIPDAKVRDILSEQGPAYLVSTIHALYVTKRGLEHLHGLLHAPVARKLLHPYENEPLAPLEAPFVAESERVLWTNLVLAGYLTTDLLHVVKQYPRLGEASTPFLNARWLLIKMGRGSSWYFGAVETMFGVLFIVTRLFVYVIGLIHQLYIIRYVPSTVPRWAVIFCSGCIVAGFILNMTWLNKIYKLASGQGKRHAQRAEQTASPSRSSAEDGVEADSATGVKVE</sequence>
<protein>
    <recommendedName>
        <fullName evidence="8">TLC domain-containing protein</fullName>
    </recommendedName>
</protein>
<keyword evidence="3 6" id="KW-1133">Transmembrane helix</keyword>
<keyword evidence="10" id="KW-1185">Reference proteome</keyword>
<dbReference type="GO" id="GO:0016020">
    <property type="term" value="C:membrane"/>
    <property type="evidence" value="ECO:0007669"/>
    <property type="project" value="UniProtKB-SubCell"/>
</dbReference>
<evidence type="ECO:0000256" key="1">
    <source>
        <dbReference type="ARBA" id="ARBA00004141"/>
    </source>
</evidence>
<evidence type="ECO:0000256" key="6">
    <source>
        <dbReference type="SAM" id="Phobius"/>
    </source>
</evidence>
<feature type="transmembrane region" description="Helical" evidence="6">
    <location>
        <begin position="197"/>
        <end position="217"/>
    </location>
</feature>
<evidence type="ECO:0000256" key="3">
    <source>
        <dbReference type="ARBA" id="ARBA00022989"/>
    </source>
</evidence>
<dbReference type="InterPro" id="IPR006634">
    <property type="entry name" value="TLC-dom"/>
</dbReference>
<comment type="caution">
    <text evidence="9">The sequence shown here is derived from an EMBL/GenBank/DDBJ whole genome shotgun (WGS) entry which is preliminary data.</text>
</comment>
<evidence type="ECO:0000256" key="7">
    <source>
        <dbReference type="SAM" id="SignalP"/>
    </source>
</evidence>
<organism evidence="9 10">
    <name type="scientific">Gracilariopsis chorda</name>
    <dbReference type="NCBI Taxonomy" id="448386"/>
    <lineage>
        <taxon>Eukaryota</taxon>
        <taxon>Rhodophyta</taxon>
        <taxon>Florideophyceae</taxon>
        <taxon>Rhodymeniophycidae</taxon>
        <taxon>Gracilariales</taxon>
        <taxon>Gracilariaceae</taxon>
        <taxon>Gracilariopsis</taxon>
    </lineage>
</organism>
<dbReference type="Pfam" id="PF03798">
    <property type="entry name" value="TRAM_LAG1_CLN8"/>
    <property type="match status" value="1"/>
</dbReference>
<proteinExistence type="predicted"/>
<feature type="region of interest" description="Disordered" evidence="5">
    <location>
        <begin position="232"/>
        <end position="261"/>
    </location>
</feature>
<dbReference type="OrthoDB" id="5440at2759"/>
<keyword evidence="2 6" id="KW-0812">Transmembrane</keyword>
<evidence type="ECO:0000256" key="5">
    <source>
        <dbReference type="SAM" id="MobiDB-lite"/>
    </source>
</evidence>
<evidence type="ECO:0000313" key="9">
    <source>
        <dbReference type="EMBL" id="PXF48841.1"/>
    </source>
</evidence>
<keyword evidence="7" id="KW-0732">Signal</keyword>
<dbReference type="AlphaFoldDB" id="A0A2V3J317"/>
<evidence type="ECO:0000256" key="4">
    <source>
        <dbReference type="ARBA" id="ARBA00023136"/>
    </source>
</evidence>
<reference evidence="9 10" key="1">
    <citation type="journal article" date="2018" name="Mol. Biol. Evol.">
        <title>Analysis of the draft genome of the red seaweed Gracilariopsis chorda provides insights into genome size evolution in Rhodophyta.</title>
        <authorList>
            <person name="Lee J."/>
            <person name="Yang E.C."/>
            <person name="Graf L."/>
            <person name="Yang J.H."/>
            <person name="Qiu H."/>
            <person name="Zel Zion U."/>
            <person name="Chan C.X."/>
            <person name="Stephens T.G."/>
            <person name="Weber A.P.M."/>
            <person name="Boo G.H."/>
            <person name="Boo S.M."/>
            <person name="Kim K.M."/>
            <person name="Shin Y."/>
            <person name="Jung M."/>
            <person name="Lee S.J."/>
            <person name="Yim H.S."/>
            <person name="Lee J.H."/>
            <person name="Bhattacharya D."/>
            <person name="Yoon H.S."/>
        </authorList>
    </citation>
    <scope>NUCLEOTIDE SEQUENCE [LARGE SCALE GENOMIC DNA]</scope>
    <source>
        <strain evidence="9 10">SKKU-2015</strain>
        <tissue evidence="9">Whole body</tissue>
    </source>
</reference>
<feature type="chain" id="PRO_5015879339" description="TLC domain-containing protein" evidence="7">
    <location>
        <begin position="22"/>
        <end position="261"/>
    </location>
</feature>
<feature type="domain" description="TLC" evidence="8">
    <location>
        <begin position="132"/>
        <end position="222"/>
    </location>
</feature>
<evidence type="ECO:0000256" key="2">
    <source>
        <dbReference type="ARBA" id="ARBA00022692"/>
    </source>
</evidence>
<dbReference type="EMBL" id="NBIV01000011">
    <property type="protein sequence ID" value="PXF48841.1"/>
    <property type="molecule type" value="Genomic_DNA"/>
</dbReference>
<evidence type="ECO:0000259" key="8">
    <source>
        <dbReference type="Pfam" id="PF03798"/>
    </source>
</evidence>
<dbReference type="STRING" id="448386.A0A2V3J317"/>
<feature type="signal peptide" evidence="7">
    <location>
        <begin position="1"/>
        <end position="21"/>
    </location>
</feature>
<feature type="compositionally biased region" description="Polar residues" evidence="5">
    <location>
        <begin position="235"/>
        <end position="244"/>
    </location>
</feature>